<dbReference type="SUPFAM" id="SSF52151">
    <property type="entry name" value="FabD/lysophospholipase-like"/>
    <property type="match status" value="1"/>
</dbReference>
<evidence type="ECO:0000313" key="7">
    <source>
        <dbReference type="Proteomes" id="UP000270673"/>
    </source>
</evidence>
<dbReference type="Proteomes" id="UP000270673">
    <property type="component" value="Chromosome"/>
</dbReference>
<evidence type="ECO:0000313" key="6">
    <source>
        <dbReference type="EMBL" id="AZS29334.1"/>
    </source>
</evidence>
<keyword evidence="3 4" id="KW-0443">Lipid metabolism</keyword>
<feature type="short sequence motif" description="DGA/G" evidence="4">
    <location>
        <begin position="159"/>
        <end position="161"/>
    </location>
</feature>
<name>A0A3S9VS08_9BACT</name>
<evidence type="ECO:0000256" key="1">
    <source>
        <dbReference type="ARBA" id="ARBA00022801"/>
    </source>
</evidence>
<dbReference type="KEGG" id="buy:D8S85_07005"/>
<feature type="domain" description="PNPLA" evidence="5">
    <location>
        <begin position="14"/>
        <end position="172"/>
    </location>
</feature>
<feature type="active site" description="Nucleophile" evidence="4">
    <location>
        <position position="47"/>
    </location>
</feature>
<dbReference type="InterPro" id="IPR050301">
    <property type="entry name" value="NTE"/>
</dbReference>
<dbReference type="PROSITE" id="PS51635">
    <property type="entry name" value="PNPLA"/>
    <property type="match status" value="1"/>
</dbReference>
<dbReference type="GO" id="GO:0016787">
    <property type="term" value="F:hydrolase activity"/>
    <property type="evidence" value="ECO:0007669"/>
    <property type="project" value="UniProtKB-UniRule"/>
</dbReference>
<dbReference type="OrthoDB" id="9770965at2"/>
<dbReference type="RefSeq" id="WP_106480080.1">
    <property type="nucleotide sequence ID" value="NZ_CP032819.1"/>
</dbReference>
<organism evidence="6 7">
    <name type="scientific">Butyricimonas faecalis</name>
    <dbReference type="NCBI Taxonomy" id="2093856"/>
    <lineage>
        <taxon>Bacteria</taxon>
        <taxon>Pseudomonadati</taxon>
        <taxon>Bacteroidota</taxon>
        <taxon>Bacteroidia</taxon>
        <taxon>Bacteroidales</taxon>
        <taxon>Odoribacteraceae</taxon>
        <taxon>Butyricimonas</taxon>
    </lineage>
</organism>
<feature type="short sequence motif" description="GXSXG" evidence="4">
    <location>
        <begin position="45"/>
        <end position="49"/>
    </location>
</feature>
<keyword evidence="7" id="KW-1185">Reference proteome</keyword>
<dbReference type="Pfam" id="PF01734">
    <property type="entry name" value="Patatin"/>
    <property type="match status" value="1"/>
</dbReference>
<proteinExistence type="predicted"/>
<dbReference type="CDD" id="cd07205">
    <property type="entry name" value="Pat_PNPLA6_PNPLA7_NTE1_like"/>
    <property type="match status" value="1"/>
</dbReference>
<evidence type="ECO:0000256" key="3">
    <source>
        <dbReference type="ARBA" id="ARBA00023098"/>
    </source>
</evidence>
<dbReference type="AlphaFoldDB" id="A0A3S9VS08"/>
<protein>
    <submittedName>
        <fullName evidence="6">Patatin</fullName>
    </submittedName>
</protein>
<dbReference type="GO" id="GO:0016042">
    <property type="term" value="P:lipid catabolic process"/>
    <property type="evidence" value="ECO:0007669"/>
    <property type="project" value="UniProtKB-UniRule"/>
</dbReference>
<accession>A0A3S9VS08</accession>
<dbReference type="EMBL" id="CP032819">
    <property type="protein sequence ID" value="AZS29334.1"/>
    <property type="molecule type" value="Genomic_DNA"/>
</dbReference>
<evidence type="ECO:0000256" key="4">
    <source>
        <dbReference type="PROSITE-ProRule" id="PRU01161"/>
    </source>
</evidence>
<dbReference type="Gene3D" id="3.40.1090.10">
    <property type="entry name" value="Cytosolic phospholipase A2 catalytic domain"/>
    <property type="match status" value="2"/>
</dbReference>
<dbReference type="InterPro" id="IPR016035">
    <property type="entry name" value="Acyl_Trfase/lysoPLipase"/>
</dbReference>
<dbReference type="PANTHER" id="PTHR14226">
    <property type="entry name" value="NEUROPATHY TARGET ESTERASE/SWISS CHEESE D.MELANOGASTER"/>
    <property type="match status" value="1"/>
</dbReference>
<keyword evidence="1 4" id="KW-0378">Hydrolase</keyword>
<evidence type="ECO:0000259" key="5">
    <source>
        <dbReference type="PROSITE" id="PS51635"/>
    </source>
</evidence>
<feature type="short sequence motif" description="GXGXXG" evidence="4">
    <location>
        <begin position="18"/>
        <end position="23"/>
    </location>
</feature>
<reference evidence="6 7" key="1">
    <citation type="submission" date="2018-10" db="EMBL/GenBank/DDBJ databases">
        <title>Butyricimonas faecalis sp. nov., isolated from human faeces and emended description of the genus Butyricimonas.</title>
        <authorList>
            <person name="Le Roy T."/>
            <person name="Van der Smissen P."/>
            <person name="Paquot A."/>
            <person name="Delzenne N."/>
            <person name="Muccioli G."/>
            <person name="Collet J.-F."/>
            <person name="Cani P.D."/>
        </authorList>
    </citation>
    <scope>NUCLEOTIDE SEQUENCE [LARGE SCALE GENOMIC DNA]</scope>
    <source>
        <strain evidence="6 7">H184</strain>
    </source>
</reference>
<evidence type="ECO:0000256" key="2">
    <source>
        <dbReference type="ARBA" id="ARBA00022963"/>
    </source>
</evidence>
<dbReference type="PANTHER" id="PTHR14226:SF78">
    <property type="entry name" value="SLR0060 PROTEIN"/>
    <property type="match status" value="1"/>
</dbReference>
<feature type="active site" description="Proton acceptor" evidence="4">
    <location>
        <position position="159"/>
    </location>
</feature>
<keyword evidence="2 4" id="KW-0442">Lipid degradation</keyword>
<gene>
    <name evidence="6" type="ORF">D8S85_07005</name>
</gene>
<dbReference type="InterPro" id="IPR002641">
    <property type="entry name" value="PNPLA_dom"/>
</dbReference>
<sequence length="270" mass="29549">MENNQQQRPYKLGLALSGGGARGFAHLGVYKAMQELGIKPDIISGTSAGAIAGLIFASGHSAEDGLAFFKNKKLLDFARPLVSKTGIMNMAGMEKKLSEFIHIDTFEKLQIPLVVTATNMNLGIPTHFSTGKVIPCVLASCSIPIVFVPVTINHQQYSDGGVFMNLPVRPIRDLCDIVIGVHIDPLEPCNQIKSMVHLAERSFHMGILSNMSIDTRLCDIVIIPKHISQYSMFDLNNIDKIVEEGYQQAKIVFARPKIMKKLSALSPCKG</sequence>